<keyword evidence="1" id="KW-1133">Transmembrane helix</keyword>
<dbReference type="Proteomes" id="UP000807353">
    <property type="component" value="Unassembled WGS sequence"/>
</dbReference>
<gene>
    <name evidence="2" type="ORF">BDZ94DRAFT_399636</name>
</gene>
<feature type="transmembrane region" description="Helical" evidence="1">
    <location>
        <begin position="53"/>
        <end position="72"/>
    </location>
</feature>
<reference evidence="2" key="1">
    <citation type="submission" date="2020-11" db="EMBL/GenBank/DDBJ databases">
        <authorList>
            <consortium name="DOE Joint Genome Institute"/>
            <person name="Ahrendt S."/>
            <person name="Riley R."/>
            <person name="Andreopoulos W."/>
            <person name="Labutti K."/>
            <person name="Pangilinan J."/>
            <person name="Ruiz-Duenas F.J."/>
            <person name="Barrasa J.M."/>
            <person name="Sanchez-Garcia M."/>
            <person name="Camarero S."/>
            <person name="Miyauchi S."/>
            <person name="Serrano A."/>
            <person name="Linde D."/>
            <person name="Babiker R."/>
            <person name="Drula E."/>
            <person name="Ayuso-Fernandez I."/>
            <person name="Pacheco R."/>
            <person name="Padilla G."/>
            <person name="Ferreira P."/>
            <person name="Barriuso J."/>
            <person name="Kellner H."/>
            <person name="Castanera R."/>
            <person name="Alfaro M."/>
            <person name="Ramirez L."/>
            <person name="Pisabarro A.G."/>
            <person name="Kuo A."/>
            <person name="Tritt A."/>
            <person name="Lipzen A."/>
            <person name="He G."/>
            <person name="Yan M."/>
            <person name="Ng V."/>
            <person name="Cullen D."/>
            <person name="Martin F."/>
            <person name="Rosso M.-N."/>
            <person name="Henrissat B."/>
            <person name="Hibbett D."/>
            <person name="Martinez A.T."/>
            <person name="Grigoriev I.V."/>
        </authorList>
    </citation>
    <scope>NUCLEOTIDE SEQUENCE</scope>
    <source>
        <strain evidence="2">CBS 247.69</strain>
    </source>
</reference>
<comment type="caution">
    <text evidence="2">The sequence shown here is derived from an EMBL/GenBank/DDBJ whole genome shotgun (WGS) entry which is preliminary data.</text>
</comment>
<name>A0A9P5XVQ2_9AGAR</name>
<keyword evidence="1" id="KW-0812">Transmembrane</keyword>
<evidence type="ECO:0000313" key="2">
    <source>
        <dbReference type="EMBL" id="KAF9456376.1"/>
    </source>
</evidence>
<proteinExistence type="predicted"/>
<accession>A0A9P5XVQ2</accession>
<evidence type="ECO:0000313" key="3">
    <source>
        <dbReference type="Proteomes" id="UP000807353"/>
    </source>
</evidence>
<protein>
    <submittedName>
        <fullName evidence="2">Uncharacterized protein</fullName>
    </submittedName>
</protein>
<feature type="transmembrane region" description="Helical" evidence="1">
    <location>
        <begin position="21"/>
        <end position="41"/>
    </location>
</feature>
<dbReference type="EMBL" id="MU150432">
    <property type="protein sequence ID" value="KAF9456376.1"/>
    <property type="molecule type" value="Genomic_DNA"/>
</dbReference>
<organism evidence="2 3">
    <name type="scientific">Collybia nuda</name>
    <dbReference type="NCBI Taxonomy" id="64659"/>
    <lineage>
        <taxon>Eukaryota</taxon>
        <taxon>Fungi</taxon>
        <taxon>Dikarya</taxon>
        <taxon>Basidiomycota</taxon>
        <taxon>Agaricomycotina</taxon>
        <taxon>Agaricomycetes</taxon>
        <taxon>Agaricomycetidae</taxon>
        <taxon>Agaricales</taxon>
        <taxon>Tricholomatineae</taxon>
        <taxon>Clitocybaceae</taxon>
        <taxon>Collybia</taxon>
    </lineage>
</organism>
<keyword evidence="3" id="KW-1185">Reference proteome</keyword>
<dbReference type="AlphaFoldDB" id="A0A9P5XVQ2"/>
<sequence length="90" mass="9945">MQAIFDHTIHKKRGCKGTTPFPYALGFLAHWLSHALAILHITLHSTQLYNTHLALLTVVGTVNIVFETLPMFSDRNQSLSSQTVSDVAGL</sequence>
<keyword evidence="1" id="KW-0472">Membrane</keyword>
<evidence type="ECO:0000256" key="1">
    <source>
        <dbReference type="SAM" id="Phobius"/>
    </source>
</evidence>